<evidence type="ECO:0000313" key="4">
    <source>
        <dbReference type="RefSeq" id="XP_028134485.1"/>
    </source>
</evidence>
<dbReference type="GeneID" id="114329539"/>
<dbReference type="InterPro" id="IPR006170">
    <property type="entry name" value="PBP/GOBP"/>
</dbReference>
<accession>A0A6P7FN84</accession>
<dbReference type="InParanoid" id="A0A6P7FN84"/>
<dbReference type="Proteomes" id="UP001652700">
    <property type="component" value="Unplaced"/>
</dbReference>
<dbReference type="EnsemblMetazoa" id="XM_028278684.2">
    <property type="protein sequence ID" value="XP_028134485.1"/>
    <property type="gene ID" value="LOC114329539"/>
</dbReference>
<dbReference type="SUPFAM" id="SSF47565">
    <property type="entry name" value="Insect pheromone/odorant-binding proteins"/>
    <property type="match status" value="1"/>
</dbReference>
<dbReference type="GO" id="GO:0005549">
    <property type="term" value="F:odorant binding"/>
    <property type="evidence" value="ECO:0007669"/>
    <property type="project" value="InterPro"/>
</dbReference>
<dbReference type="RefSeq" id="XP_028134485.1">
    <property type="nucleotide sequence ID" value="XM_028278684.1"/>
</dbReference>
<dbReference type="Pfam" id="PF01395">
    <property type="entry name" value="PBP_GOBP"/>
    <property type="match status" value="1"/>
</dbReference>
<feature type="chain" id="PRO_5027695194" evidence="1">
    <location>
        <begin position="19"/>
        <end position="139"/>
    </location>
</feature>
<evidence type="ECO:0000256" key="1">
    <source>
        <dbReference type="SAM" id="SignalP"/>
    </source>
</evidence>
<dbReference type="AlphaFoldDB" id="A0A6P7FN84"/>
<name>A0A6P7FN84_DIAVI</name>
<reference evidence="2" key="2">
    <citation type="submission" date="2025-05" db="UniProtKB">
        <authorList>
            <consortium name="EnsemblMetazoa"/>
        </authorList>
    </citation>
    <scope>IDENTIFICATION</scope>
</reference>
<dbReference type="Gene3D" id="1.10.238.20">
    <property type="entry name" value="Pheromone/general odorant binding protein domain"/>
    <property type="match status" value="1"/>
</dbReference>
<feature type="signal peptide" evidence="1">
    <location>
        <begin position="1"/>
        <end position="18"/>
    </location>
</feature>
<dbReference type="InterPro" id="IPR036728">
    <property type="entry name" value="PBP_GOBP_sf"/>
</dbReference>
<keyword evidence="3" id="KW-1185">Reference proteome</keyword>
<organism evidence="4">
    <name type="scientific">Diabrotica virgifera virgifera</name>
    <name type="common">western corn rootworm</name>
    <dbReference type="NCBI Taxonomy" id="50390"/>
    <lineage>
        <taxon>Eukaryota</taxon>
        <taxon>Metazoa</taxon>
        <taxon>Ecdysozoa</taxon>
        <taxon>Arthropoda</taxon>
        <taxon>Hexapoda</taxon>
        <taxon>Insecta</taxon>
        <taxon>Pterygota</taxon>
        <taxon>Neoptera</taxon>
        <taxon>Endopterygota</taxon>
        <taxon>Coleoptera</taxon>
        <taxon>Polyphaga</taxon>
        <taxon>Cucujiformia</taxon>
        <taxon>Chrysomeloidea</taxon>
        <taxon>Chrysomelidae</taxon>
        <taxon>Galerucinae</taxon>
        <taxon>Diabroticina</taxon>
        <taxon>Diabroticites</taxon>
        <taxon>Diabrotica</taxon>
    </lineage>
</organism>
<gene>
    <name evidence="4" type="primary">LOC114329539</name>
</gene>
<dbReference type="KEGG" id="dvv:114329539"/>
<reference evidence="4" key="1">
    <citation type="submission" date="2025-04" db="UniProtKB">
        <authorList>
            <consortium name="RefSeq"/>
        </authorList>
    </citation>
    <scope>IDENTIFICATION</scope>
    <source>
        <tissue evidence="4">Whole insect</tissue>
    </source>
</reference>
<sequence>MKLMLFFFVALTVVASQAEEFNVFEKYVEFVPQCNSTLSNQAFKDFMTKKNANLGLEELGNFLFCMNTKFLTQNENGDVNVQQFNKIVGTLVPQNKLEHLTTVCARRPEGHTATQTALFLLKCLQKEGMDFSPIMNLYE</sequence>
<protein>
    <submittedName>
        <fullName evidence="4">Uncharacterized protein LOC114329539</fullName>
    </submittedName>
</protein>
<evidence type="ECO:0000313" key="2">
    <source>
        <dbReference type="EnsemblMetazoa" id="XP_028134485.1"/>
    </source>
</evidence>
<proteinExistence type="predicted"/>
<evidence type="ECO:0000313" key="3">
    <source>
        <dbReference type="Proteomes" id="UP001652700"/>
    </source>
</evidence>
<dbReference type="OrthoDB" id="10435407at2759"/>
<keyword evidence="1" id="KW-0732">Signal</keyword>